<dbReference type="PANTHER" id="PTHR39201">
    <property type="entry name" value="EXPORTED PROTEIN-RELATED"/>
    <property type="match status" value="1"/>
</dbReference>
<evidence type="ECO:0000259" key="1">
    <source>
        <dbReference type="PROSITE" id="PS50902"/>
    </source>
</evidence>
<gene>
    <name evidence="2" type="ORF">R6Y95_02635</name>
</gene>
<dbReference type="AlphaFoldDB" id="A0ABD8A9S9"/>
<evidence type="ECO:0000313" key="3">
    <source>
        <dbReference type="Proteomes" id="UP001626603"/>
    </source>
</evidence>
<dbReference type="InterPro" id="IPR029039">
    <property type="entry name" value="Flavoprotein-like_sf"/>
</dbReference>
<dbReference type="PROSITE" id="PS50902">
    <property type="entry name" value="FLAVODOXIN_LIKE"/>
    <property type="match status" value="1"/>
</dbReference>
<dbReference type="EMBL" id="CP137641">
    <property type="protein sequence ID" value="WOX56242.1"/>
    <property type="molecule type" value="Genomic_DNA"/>
</dbReference>
<sequence>MSVCIVYHSETGNTRAVAERLAAATGGDLIEVKDLAGYSKVGMYLKGAPRAMRKERAAIEPSVIDVSGYETVVVGTPVWGGNPTPAANAAVAALQGIAGKTAVAFCTSRGGPGKTLETLREMLADRGAEVLGTVSFTTRDVRDPDAVKALAGLLRTLAVSSASSGSSR</sequence>
<dbReference type="Pfam" id="PF12682">
    <property type="entry name" value="Flavodoxin_4"/>
    <property type="match status" value="1"/>
</dbReference>
<organism evidence="2 3">
    <name type="scientific">Methanoculleus palmolei</name>
    <dbReference type="NCBI Taxonomy" id="72612"/>
    <lineage>
        <taxon>Archaea</taxon>
        <taxon>Methanobacteriati</taxon>
        <taxon>Methanobacteriota</taxon>
        <taxon>Stenosarchaea group</taxon>
        <taxon>Methanomicrobia</taxon>
        <taxon>Methanomicrobiales</taxon>
        <taxon>Methanomicrobiaceae</taxon>
        <taxon>Methanoculleus</taxon>
    </lineage>
</organism>
<feature type="domain" description="Flavodoxin-like" evidence="1">
    <location>
        <begin position="3"/>
        <end position="158"/>
    </location>
</feature>
<dbReference type="Gene3D" id="3.40.50.360">
    <property type="match status" value="1"/>
</dbReference>
<dbReference type="PANTHER" id="PTHR39201:SF1">
    <property type="entry name" value="FLAVODOXIN-LIKE DOMAIN-CONTAINING PROTEIN"/>
    <property type="match status" value="1"/>
</dbReference>
<proteinExistence type="predicted"/>
<name>A0ABD8A9S9_9EURY</name>
<dbReference type="InterPro" id="IPR008254">
    <property type="entry name" value="Flavodoxin/NO_synth"/>
</dbReference>
<reference evidence="2 3" key="1">
    <citation type="submission" date="2023-10" db="EMBL/GenBank/DDBJ databases">
        <title>The complete genome sequence of Methanoculleus palmolei DSM 4273.</title>
        <authorList>
            <person name="Lai S.-J."/>
            <person name="You Y.-T."/>
            <person name="Chen S.-C."/>
        </authorList>
    </citation>
    <scope>NUCLEOTIDE SEQUENCE [LARGE SCALE GENOMIC DNA]</scope>
    <source>
        <strain evidence="2 3">DSM 4273</strain>
    </source>
</reference>
<evidence type="ECO:0000313" key="2">
    <source>
        <dbReference type="EMBL" id="WOX56242.1"/>
    </source>
</evidence>
<protein>
    <submittedName>
        <fullName evidence="2">Flavodoxin</fullName>
    </submittedName>
</protein>
<dbReference type="InterPro" id="IPR001226">
    <property type="entry name" value="Flavodoxin_CS"/>
</dbReference>
<dbReference type="Proteomes" id="UP001626603">
    <property type="component" value="Chromosome"/>
</dbReference>
<accession>A0ABD8A9S9</accession>
<keyword evidence="3" id="KW-1185">Reference proteome</keyword>
<dbReference type="PROSITE" id="PS00201">
    <property type="entry name" value="FLAVODOXIN"/>
    <property type="match status" value="1"/>
</dbReference>
<dbReference type="SUPFAM" id="SSF52218">
    <property type="entry name" value="Flavoproteins"/>
    <property type="match status" value="1"/>
</dbReference>